<feature type="non-terminal residue" evidence="2">
    <location>
        <position position="306"/>
    </location>
</feature>
<evidence type="ECO:0000313" key="2">
    <source>
        <dbReference type="EMBL" id="GAG82351.1"/>
    </source>
</evidence>
<accession>X1CDN3</accession>
<protein>
    <recommendedName>
        <fullName evidence="1">Reverse transcriptase domain-containing protein</fullName>
    </recommendedName>
</protein>
<dbReference type="PANTHER" id="PTHR34047:SF8">
    <property type="entry name" value="PROTEIN YKFC"/>
    <property type="match status" value="1"/>
</dbReference>
<evidence type="ECO:0000259" key="1">
    <source>
        <dbReference type="PROSITE" id="PS50878"/>
    </source>
</evidence>
<feature type="domain" description="Reverse transcriptase" evidence="1">
    <location>
        <begin position="75"/>
        <end position="306"/>
    </location>
</feature>
<dbReference type="SUPFAM" id="SSF56672">
    <property type="entry name" value="DNA/RNA polymerases"/>
    <property type="match status" value="1"/>
</dbReference>
<dbReference type="EMBL" id="BART01015273">
    <property type="protein sequence ID" value="GAG82351.1"/>
    <property type="molecule type" value="Genomic_DNA"/>
</dbReference>
<gene>
    <name evidence="2" type="ORF">S01H4_29704</name>
</gene>
<comment type="caution">
    <text evidence="2">The sequence shown here is derived from an EMBL/GenBank/DDBJ whole genome shotgun (WGS) entry which is preliminary data.</text>
</comment>
<dbReference type="InterPro" id="IPR051083">
    <property type="entry name" value="GrpII_Intron_Splice-Mob/Def"/>
</dbReference>
<dbReference type="AlphaFoldDB" id="X1CDN3"/>
<dbReference type="InterPro" id="IPR043502">
    <property type="entry name" value="DNA/RNA_pol_sf"/>
</dbReference>
<dbReference type="Pfam" id="PF00078">
    <property type="entry name" value="RVT_1"/>
    <property type="match status" value="1"/>
</dbReference>
<dbReference type="PROSITE" id="PS50878">
    <property type="entry name" value="RT_POL"/>
    <property type="match status" value="1"/>
</dbReference>
<organism evidence="2">
    <name type="scientific">marine sediment metagenome</name>
    <dbReference type="NCBI Taxonomy" id="412755"/>
    <lineage>
        <taxon>unclassified sequences</taxon>
        <taxon>metagenomes</taxon>
        <taxon>ecological metagenomes</taxon>
    </lineage>
</organism>
<name>X1CDN3_9ZZZZ</name>
<sequence length="306" mass="35550">MPYSEMDNTTPAKLALISGRARTEPKYQFTCLAHLLNEGFLKECYFRLGRDRACGVDGVTWTEYGKDLDENLNNLVTRMKVKRYKPLPSKRVYIPKDERQKRPLGMPALEDKIVQKGISRILEAIYEADFLGCSYGFRPKRNCHQAINAVDKTIMTKPINHVIEADIKGYFDNVSHKWMIEFLQVRIKDPSFLLLIRRFLKAGYFEAGLIVATEQGTPQGGNLSPILSNVFLHYVLDLWFEKKVRPQARGACYLVRYADDFICMLQYADDAQRIEQALRERFMTFDLELHPVKTRVISFGRYERKT</sequence>
<dbReference type="PANTHER" id="PTHR34047">
    <property type="entry name" value="NUCLEAR INTRON MATURASE 1, MITOCHONDRIAL-RELATED"/>
    <property type="match status" value="1"/>
</dbReference>
<reference evidence="2" key="1">
    <citation type="journal article" date="2014" name="Front. Microbiol.">
        <title>High frequency of phylogenetically diverse reductive dehalogenase-homologous genes in deep subseafloor sedimentary metagenomes.</title>
        <authorList>
            <person name="Kawai M."/>
            <person name="Futagami T."/>
            <person name="Toyoda A."/>
            <person name="Takaki Y."/>
            <person name="Nishi S."/>
            <person name="Hori S."/>
            <person name="Arai W."/>
            <person name="Tsubouchi T."/>
            <person name="Morono Y."/>
            <person name="Uchiyama I."/>
            <person name="Ito T."/>
            <person name="Fujiyama A."/>
            <person name="Inagaki F."/>
            <person name="Takami H."/>
        </authorList>
    </citation>
    <scope>NUCLEOTIDE SEQUENCE</scope>
    <source>
        <strain evidence="2">Expedition CK06-06</strain>
    </source>
</reference>
<dbReference type="CDD" id="cd01651">
    <property type="entry name" value="RT_G2_intron"/>
    <property type="match status" value="1"/>
</dbReference>
<proteinExistence type="predicted"/>
<dbReference type="InterPro" id="IPR000477">
    <property type="entry name" value="RT_dom"/>
</dbReference>